<dbReference type="GO" id="GO:0046872">
    <property type="term" value="F:metal ion binding"/>
    <property type="evidence" value="ECO:0007669"/>
    <property type="project" value="UniProtKB-KW"/>
</dbReference>
<dbReference type="InterPro" id="IPR027806">
    <property type="entry name" value="HARBI1_dom"/>
</dbReference>
<keyword evidence="7" id="KW-0540">Nuclease</keyword>
<evidence type="ECO:0000256" key="6">
    <source>
        <dbReference type="ARBA" id="ARBA00022490"/>
    </source>
</evidence>
<feature type="domain" description="DDE Tnp4" evidence="13">
    <location>
        <begin position="5"/>
        <end position="154"/>
    </location>
</feature>
<keyword evidence="10" id="KW-0539">Nucleus</keyword>
<dbReference type="GO" id="GO:0005737">
    <property type="term" value="C:cytoplasm"/>
    <property type="evidence" value="ECO:0007669"/>
    <property type="project" value="UniProtKB-SubCell"/>
</dbReference>
<name>A0A0N4XT01_NIPBR</name>
<evidence type="ECO:0000256" key="8">
    <source>
        <dbReference type="ARBA" id="ARBA00022723"/>
    </source>
</evidence>
<dbReference type="PRINTS" id="PR02086">
    <property type="entry name" value="PUTNUCHARBI1"/>
</dbReference>
<evidence type="ECO:0000313" key="16">
    <source>
        <dbReference type="WBParaSite" id="NBR_0000567201-mRNA-1"/>
    </source>
</evidence>
<dbReference type="PANTHER" id="PTHR22930:SF85">
    <property type="entry name" value="GH03217P-RELATED"/>
    <property type="match status" value="1"/>
</dbReference>
<evidence type="ECO:0000256" key="4">
    <source>
        <dbReference type="ARBA" id="ARBA00006958"/>
    </source>
</evidence>
<proteinExistence type="inferred from homology"/>
<evidence type="ECO:0000256" key="11">
    <source>
        <dbReference type="ARBA" id="ARBA00030126"/>
    </source>
</evidence>
<evidence type="ECO:0000256" key="5">
    <source>
        <dbReference type="ARBA" id="ARBA00015519"/>
    </source>
</evidence>
<sequence length="164" mass="18448">MVGAIDGTHVKIIAPRESEDSYVSRKGYHSINVGAIADLDTKFLWISVAFPGKALDSRVFRSNVLYRDFSAGRKQGVLLGDSAYRLENFLLKPYLGDRMTEPQRRFTEALQRGRVCVGRAFEALKRQFLSLHTELQYDPESAAKIINAAVCLRNLCIATSERVH</sequence>
<evidence type="ECO:0000259" key="13">
    <source>
        <dbReference type="Pfam" id="PF13359"/>
    </source>
</evidence>
<gene>
    <name evidence="14" type="ORF">NBR_LOCUS5673</name>
</gene>
<protein>
    <recommendedName>
        <fullName evidence="5">Putative nuclease HARBI1</fullName>
    </recommendedName>
    <alternativeName>
        <fullName evidence="11">Harbinger transposase-derived nuclease</fullName>
    </alternativeName>
</protein>
<dbReference type="GO" id="GO:0005634">
    <property type="term" value="C:nucleus"/>
    <property type="evidence" value="ECO:0007669"/>
    <property type="project" value="UniProtKB-SubCell"/>
</dbReference>
<evidence type="ECO:0000256" key="2">
    <source>
        <dbReference type="ARBA" id="ARBA00004123"/>
    </source>
</evidence>
<dbReference type="Pfam" id="PF13359">
    <property type="entry name" value="DDE_Tnp_4"/>
    <property type="match status" value="1"/>
</dbReference>
<dbReference type="STRING" id="27835.A0A0N4XT01"/>
<dbReference type="GO" id="GO:0004518">
    <property type="term" value="F:nuclease activity"/>
    <property type="evidence" value="ECO:0007669"/>
    <property type="project" value="UniProtKB-KW"/>
</dbReference>
<comment type="subcellular location">
    <subcellularLocation>
        <location evidence="3">Cytoplasm</location>
    </subcellularLocation>
    <subcellularLocation>
        <location evidence="2">Nucleus</location>
    </subcellularLocation>
</comment>
<reference evidence="14 15" key="2">
    <citation type="submission" date="2018-11" db="EMBL/GenBank/DDBJ databases">
        <authorList>
            <consortium name="Pathogen Informatics"/>
        </authorList>
    </citation>
    <scope>NUCLEOTIDE SEQUENCE [LARGE SCALE GENOMIC DNA]</scope>
</reference>
<keyword evidence="6" id="KW-0963">Cytoplasm</keyword>
<dbReference type="AlphaFoldDB" id="A0A0N4XT01"/>
<evidence type="ECO:0000256" key="9">
    <source>
        <dbReference type="ARBA" id="ARBA00022801"/>
    </source>
</evidence>
<organism evidence="16">
    <name type="scientific">Nippostrongylus brasiliensis</name>
    <name type="common">Rat hookworm</name>
    <dbReference type="NCBI Taxonomy" id="27835"/>
    <lineage>
        <taxon>Eukaryota</taxon>
        <taxon>Metazoa</taxon>
        <taxon>Ecdysozoa</taxon>
        <taxon>Nematoda</taxon>
        <taxon>Chromadorea</taxon>
        <taxon>Rhabditida</taxon>
        <taxon>Rhabditina</taxon>
        <taxon>Rhabditomorpha</taxon>
        <taxon>Strongyloidea</taxon>
        <taxon>Heligmosomidae</taxon>
        <taxon>Nippostrongylus</taxon>
    </lineage>
</organism>
<comment type="function">
    <text evidence="12">Transposase-derived protein that may have nuclease activity. Does not have transposase activity.</text>
</comment>
<evidence type="ECO:0000256" key="12">
    <source>
        <dbReference type="ARBA" id="ARBA00045850"/>
    </source>
</evidence>
<dbReference type="WBParaSite" id="NBR_0000567201-mRNA-1">
    <property type="protein sequence ID" value="NBR_0000567201-mRNA-1"/>
    <property type="gene ID" value="NBR_0000567201"/>
</dbReference>
<evidence type="ECO:0000256" key="3">
    <source>
        <dbReference type="ARBA" id="ARBA00004496"/>
    </source>
</evidence>
<dbReference type="InterPro" id="IPR026103">
    <property type="entry name" value="HARBI1_animal"/>
</dbReference>
<keyword evidence="8" id="KW-0479">Metal-binding</keyword>
<comment type="similarity">
    <text evidence="4">Belongs to the HARBI1 family.</text>
</comment>
<accession>A0A0N4XT01</accession>
<dbReference type="EMBL" id="UYSL01019753">
    <property type="protein sequence ID" value="VDL69262.1"/>
    <property type="molecule type" value="Genomic_DNA"/>
</dbReference>
<evidence type="ECO:0000256" key="1">
    <source>
        <dbReference type="ARBA" id="ARBA00001968"/>
    </source>
</evidence>
<keyword evidence="9" id="KW-0378">Hydrolase</keyword>
<reference evidence="16" key="1">
    <citation type="submission" date="2017-02" db="UniProtKB">
        <authorList>
            <consortium name="WormBaseParasite"/>
        </authorList>
    </citation>
    <scope>IDENTIFICATION</scope>
</reference>
<dbReference type="PANTHER" id="PTHR22930">
    <property type="match status" value="1"/>
</dbReference>
<dbReference type="OMA" id="HNICIAK"/>
<dbReference type="GO" id="GO:0016787">
    <property type="term" value="F:hydrolase activity"/>
    <property type="evidence" value="ECO:0007669"/>
    <property type="project" value="UniProtKB-KW"/>
</dbReference>
<evidence type="ECO:0000256" key="10">
    <source>
        <dbReference type="ARBA" id="ARBA00023242"/>
    </source>
</evidence>
<dbReference type="InterPro" id="IPR045249">
    <property type="entry name" value="HARBI1-like"/>
</dbReference>
<evidence type="ECO:0000256" key="7">
    <source>
        <dbReference type="ARBA" id="ARBA00022722"/>
    </source>
</evidence>
<evidence type="ECO:0000313" key="15">
    <source>
        <dbReference type="Proteomes" id="UP000271162"/>
    </source>
</evidence>
<evidence type="ECO:0000313" key="14">
    <source>
        <dbReference type="EMBL" id="VDL69262.1"/>
    </source>
</evidence>
<keyword evidence="15" id="KW-1185">Reference proteome</keyword>
<comment type="cofactor">
    <cofactor evidence="1">
        <name>a divalent metal cation</name>
        <dbReference type="ChEBI" id="CHEBI:60240"/>
    </cofactor>
</comment>
<dbReference type="Proteomes" id="UP000271162">
    <property type="component" value="Unassembled WGS sequence"/>
</dbReference>